<keyword evidence="11" id="KW-1185">Reference proteome</keyword>
<proteinExistence type="inferred from homology"/>
<keyword evidence="5 8" id="KW-0812">Transmembrane</keyword>
<dbReference type="OrthoDB" id="754299at2759"/>
<dbReference type="PANTHER" id="PTHR32021:SF51">
    <property type="entry name" value="CASP-LIKE PROTEIN 5B3"/>
    <property type="match status" value="1"/>
</dbReference>
<name>A0A5J9TI29_9POAL</name>
<feature type="transmembrane region" description="Helical" evidence="8">
    <location>
        <begin position="12"/>
        <end position="34"/>
    </location>
</feature>
<accession>A0A5J9TI29</accession>
<organism evidence="10 11">
    <name type="scientific">Eragrostis curvula</name>
    <name type="common">weeping love grass</name>
    <dbReference type="NCBI Taxonomy" id="38414"/>
    <lineage>
        <taxon>Eukaryota</taxon>
        <taxon>Viridiplantae</taxon>
        <taxon>Streptophyta</taxon>
        <taxon>Embryophyta</taxon>
        <taxon>Tracheophyta</taxon>
        <taxon>Spermatophyta</taxon>
        <taxon>Magnoliopsida</taxon>
        <taxon>Liliopsida</taxon>
        <taxon>Poales</taxon>
        <taxon>Poaceae</taxon>
        <taxon>PACMAD clade</taxon>
        <taxon>Chloridoideae</taxon>
        <taxon>Eragrostideae</taxon>
        <taxon>Eragrostidinae</taxon>
        <taxon>Eragrostis</taxon>
    </lineage>
</organism>
<comment type="similarity">
    <text evidence="2 8">Belongs to the Casparian strip membrane proteins (CASP) family.</text>
</comment>
<dbReference type="Gramene" id="TVU10942">
    <property type="protein sequence ID" value="TVU10942"/>
    <property type="gene ID" value="EJB05_44498"/>
</dbReference>
<feature type="domain" description="Casparian strip membrane protein" evidence="9">
    <location>
        <begin position="7"/>
        <end position="93"/>
    </location>
</feature>
<dbReference type="Pfam" id="PF04535">
    <property type="entry name" value="CASP_dom"/>
    <property type="match status" value="1"/>
</dbReference>
<dbReference type="AlphaFoldDB" id="A0A5J9TI29"/>
<reference evidence="10 11" key="1">
    <citation type="journal article" date="2019" name="Sci. Rep.">
        <title>A high-quality genome of Eragrostis curvula grass provides insights into Poaceae evolution and supports new strategies to enhance forage quality.</title>
        <authorList>
            <person name="Carballo J."/>
            <person name="Santos B.A.C.M."/>
            <person name="Zappacosta D."/>
            <person name="Garbus I."/>
            <person name="Selva J.P."/>
            <person name="Gallo C.A."/>
            <person name="Diaz A."/>
            <person name="Albertini E."/>
            <person name="Caccamo M."/>
            <person name="Echenique V."/>
        </authorList>
    </citation>
    <scope>NUCLEOTIDE SEQUENCE [LARGE SCALE GENOMIC DNA]</scope>
    <source>
        <strain evidence="11">cv. Victoria</strain>
        <tissue evidence="10">Leaf</tissue>
    </source>
</reference>
<gene>
    <name evidence="10" type="ORF">EJB05_44498</name>
</gene>
<dbReference type="InterPro" id="IPR006702">
    <property type="entry name" value="CASP_dom"/>
</dbReference>
<evidence type="ECO:0000256" key="8">
    <source>
        <dbReference type="RuleBase" id="RU361233"/>
    </source>
</evidence>
<dbReference type="Proteomes" id="UP000324897">
    <property type="component" value="Chromosome 3"/>
</dbReference>
<evidence type="ECO:0000256" key="4">
    <source>
        <dbReference type="ARBA" id="ARBA00022475"/>
    </source>
</evidence>
<dbReference type="GO" id="GO:0005886">
    <property type="term" value="C:plasma membrane"/>
    <property type="evidence" value="ECO:0007669"/>
    <property type="project" value="UniProtKB-SubCell"/>
</dbReference>
<comment type="subunit">
    <text evidence="3 8">Homodimer and heterodimers.</text>
</comment>
<comment type="caution">
    <text evidence="10">The sequence shown here is derived from an EMBL/GenBank/DDBJ whole genome shotgun (WGS) entry which is preliminary data.</text>
</comment>
<keyword evidence="6 8" id="KW-1133">Transmembrane helix</keyword>
<evidence type="ECO:0000256" key="3">
    <source>
        <dbReference type="ARBA" id="ARBA00011489"/>
    </source>
</evidence>
<comment type="subcellular location">
    <subcellularLocation>
        <location evidence="1 8">Cell membrane</location>
        <topology evidence="1 8">Multi-pass membrane protein</topology>
    </subcellularLocation>
</comment>
<evidence type="ECO:0000313" key="10">
    <source>
        <dbReference type="EMBL" id="TVU10942.1"/>
    </source>
</evidence>
<evidence type="ECO:0000256" key="7">
    <source>
        <dbReference type="ARBA" id="ARBA00023136"/>
    </source>
</evidence>
<dbReference type="InterPro" id="IPR045009">
    <property type="entry name" value="CASPL-5"/>
</dbReference>
<protein>
    <recommendedName>
        <fullName evidence="8">CASP-like protein</fullName>
    </recommendedName>
</protein>
<keyword evidence="7 8" id="KW-0472">Membrane</keyword>
<evidence type="ECO:0000256" key="5">
    <source>
        <dbReference type="ARBA" id="ARBA00022692"/>
    </source>
</evidence>
<evidence type="ECO:0000256" key="6">
    <source>
        <dbReference type="ARBA" id="ARBA00022989"/>
    </source>
</evidence>
<dbReference type="EMBL" id="RWGY01000039">
    <property type="protein sequence ID" value="TVU10942.1"/>
    <property type="molecule type" value="Genomic_DNA"/>
</dbReference>
<dbReference type="PANTHER" id="PTHR32021">
    <property type="entry name" value="CASP-LIKE PROTEIN 5B3"/>
    <property type="match status" value="1"/>
</dbReference>
<keyword evidence="4 8" id="KW-1003">Cell membrane</keyword>
<evidence type="ECO:0000313" key="11">
    <source>
        <dbReference type="Proteomes" id="UP000324897"/>
    </source>
</evidence>
<evidence type="ECO:0000256" key="1">
    <source>
        <dbReference type="ARBA" id="ARBA00004651"/>
    </source>
</evidence>
<evidence type="ECO:0000259" key="9">
    <source>
        <dbReference type="Pfam" id="PF04535"/>
    </source>
</evidence>
<evidence type="ECO:0000256" key="2">
    <source>
        <dbReference type="ARBA" id="ARBA00007651"/>
    </source>
</evidence>
<sequence>MKDVVGSPGTWSGLALRVSQCLCAAASFATMFFAAGFGHYTAFGIMLISMEIQCIWSFSRAMVDIDSLRNNIDLHNLDHVCMVMILDWVSSSLFDNEAYIGIKVEFLFRDALL</sequence>
<comment type="caution">
    <text evidence="8">Lacks conserved residue(s) required for the propagation of feature annotation.</text>
</comment>